<accession>A0ABN8T4A7</accession>
<evidence type="ECO:0000313" key="2">
    <source>
        <dbReference type="Proteomes" id="UP001159427"/>
    </source>
</evidence>
<comment type="caution">
    <text evidence="1">The sequence shown here is derived from an EMBL/GenBank/DDBJ whole genome shotgun (WGS) entry which is preliminary data.</text>
</comment>
<sequence>MLNTLNSGSGGPGKVELYSMEWQDAVDLSLFIVSAAPFGGPIGDFASQSLELHTGKEIILDGPAAADEIQTKNKKYDTQRKHMFLSQRKTKWPWLEYDEEK</sequence>
<dbReference type="Proteomes" id="UP001159427">
    <property type="component" value="Unassembled WGS sequence"/>
</dbReference>
<proteinExistence type="predicted"/>
<gene>
    <name evidence="1" type="ORF">PEVE_00038792</name>
</gene>
<name>A0ABN8T4A7_9CNID</name>
<reference evidence="1 2" key="1">
    <citation type="submission" date="2022-05" db="EMBL/GenBank/DDBJ databases">
        <authorList>
            <consortium name="Genoscope - CEA"/>
            <person name="William W."/>
        </authorList>
    </citation>
    <scope>NUCLEOTIDE SEQUENCE [LARGE SCALE GENOMIC DNA]</scope>
</reference>
<protein>
    <submittedName>
        <fullName evidence="1">Uncharacterized protein</fullName>
    </submittedName>
</protein>
<keyword evidence="2" id="KW-1185">Reference proteome</keyword>
<feature type="non-terminal residue" evidence="1">
    <location>
        <position position="101"/>
    </location>
</feature>
<organism evidence="1 2">
    <name type="scientific">Porites evermanni</name>
    <dbReference type="NCBI Taxonomy" id="104178"/>
    <lineage>
        <taxon>Eukaryota</taxon>
        <taxon>Metazoa</taxon>
        <taxon>Cnidaria</taxon>
        <taxon>Anthozoa</taxon>
        <taxon>Hexacorallia</taxon>
        <taxon>Scleractinia</taxon>
        <taxon>Fungiina</taxon>
        <taxon>Poritidae</taxon>
        <taxon>Porites</taxon>
    </lineage>
</organism>
<dbReference type="EMBL" id="CALNXI010006696">
    <property type="protein sequence ID" value="CAH3199159.1"/>
    <property type="molecule type" value="Genomic_DNA"/>
</dbReference>
<evidence type="ECO:0000313" key="1">
    <source>
        <dbReference type="EMBL" id="CAH3199159.1"/>
    </source>
</evidence>